<sequence>MASTRNKNTRGNYCLEEISNANSRTYTIYKNAGYGEAYNTQLPGNGLNPAQIPWNKLSYNAVDIESFLFGVNSTNLVEPKAPCLTPELKVLSSANLYENEATYVPEPLVLEKNQRPFPVP</sequence>
<name>A0A6C0E7N1_9ZZZZ</name>
<dbReference type="AlphaFoldDB" id="A0A6C0E7N1"/>
<organism evidence="1">
    <name type="scientific">viral metagenome</name>
    <dbReference type="NCBI Taxonomy" id="1070528"/>
    <lineage>
        <taxon>unclassified sequences</taxon>
        <taxon>metagenomes</taxon>
        <taxon>organismal metagenomes</taxon>
    </lineage>
</organism>
<evidence type="ECO:0000313" key="1">
    <source>
        <dbReference type="EMBL" id="QHT23425.1"/>
    </source>
</evidence>
<proteinExistence type="predicted"/>
<protein>
    <submittedName>
        <fullName evidence="1">Uncharacterized protein</fullName>
    </submittedName>
</protein>
<accession>A0A6C0E7N1</accession>
<reference evidence="1" key="1">
    <citation type="journal article" date="2020" name="Nature">
        <title>Giant virus diversity and host interactions through global metagenomics.</title>
        <authorList>
            <person name="Schulz F."/>
            <person name="Roux S."/>
            <person name="Paez-Espino D."/>
            <person name="Jungbluth S."/>
            <person name="Walsh D.A."/>
            <person name="Denef V.J."/>
            <person name="McMahon K.D."/>
            <person name="Konstantinidis K.T."/>
            <person name="Eloe-Fadrosh E.A."/>
            <person name="Kyrpides N.C."/>
            <person name="Woyke T."/>
        </authorList>
    </citation>
    <scope>NUCLEOTIDE SEQUENCE</scope>
    <source>
        <strain evidence="1">GVMAG-M-3300023179-116</strain>
    </source>
</reference>
<dbReference type="EMBL" id="MN739731">
    <property type="protein sequence ID" value="QHT23425.1"/>
    <property type="molecule type" value="Genomic_DNA"/>
</dbReference>